<evidence type="ECO:0000313" key="1">
    <source>
        <dbReference type="EMBL" id="MBB5513488.1"/>
    </source>
</evidence>
<comment type="caution">
    <text evidence="1">The sequence shown here is derived from an EMBL/GenBank/DDBJ whole genome shotgun (WGS) entry which is preliminary data.</text>
</comment>
<dbReference type="EMBL" id="JACHDR010000001">
    <property type="protein sequence ID" value="MBB5513488.1"/>
    <property type="molecule type" value="Genomic_DNA"/>
</dbReference>
<organism evidence="1 2">
    <name type="scientific">Neomicrococcus aestuarii</name>
    <dbReference type="NCBI Taxonomy" id="556325"/>
    <lineage>
        <taxon>Bacteria</taxon>
        <taxon>Bacillati</taxon>
        <taxon>Actinomycetota</taxon>
        <taxon>Actinomycetes</taxon>
        <taxon>Micrococcales</taxon>
        <taxon>Micrococcaceae</taxon>
        <taxon>Neomicrococcus</taxon>
    </lineage>
</organism>
<sequence>MAYNHYAELVVADSTTGRPLANQVVKLLDFETGAEVDAYRDDVATLLVSGANGLVTPFQTLDATRRVKMIVGGVEYSRWCDEMILQVGNAVDELERLTVTNLAIDTDGTPYISIGSTGARILIDTDGTPYFEQV</sequence>
<gene>
    <name evidence="1" type="ORF">HD598_002175</name>
</gene>
<proteinExistence type="predicted"/>
<accession>A0A7W8TVC8</accession>
<reference evidence="1 2" key="1">
    <citation type="submission" date="2020-08" db="EMBL/GenBank/DDBJ databases">
        <title>Sequencing the genomes of 1000 actinobacteria strains.</title>
        <authorList>
            <person name="Klenk H.-P."/>
        </authorList>
    </citation>
    <scope>NUCLEOTIDE SEQUENCE [LARGE SCALE GENOMIC DNA]</scope>
    <source>
        <strain evidence="1 2">DSM 105783</strain>
    </source>
</reference>
<dbReference type="Proteomes" id="UP000580797">
    <property type="component" value="Unassembled WGS sequence"/>
</dbReference>
<protein>
    <submittedName>
        <fullName evidence="1">Uncharacterized protein</fullName>
    </submittedName>
</protein>
<dbReference type="RefSeq" id="WP_183665821.1">
    <property type="nucleotide sequence ID" value="NZ_BAAARH010000002.1"/>
</dbReference>
<name>A0A7W8TVC8_9MICC</name>
<dbReference type="AlphaFoldDB" id="A0A7W8TVC8"/>
<evidence type="ECO:0000313" key="2">
    <source>
        <dbReference type="Proteomes" id="UP000580797"/>
    </source>
</evidence>